<proteinExistence type="inferred from homology"/>
<dbReference type="GO" id="GO:0006096">
    <property type="term" value="P:glycolytic process"/>
    <property type="evidence" value="ECO:0007669"/>
    <property type="project" value="InterPro"/>
</dbReference>
<dbReference type="Gene3D" id="3.30.420.40">
    <property type="match status" value="2"/>
</dbReference>
<dbReference type="InterPro" id="IPR000600">
    <property type="entry name" value="ROK"/>
</dbReference>
<keyword evidence="7" id="KW-0067">ATP-binding</keyword>
<accession>A0A223ECT8</accession>
<keyword evidence="6 9" id="KW-0418">Kinase</keyword>
<dbReference type="NCBIfam" id="TIGR00744">
    <property type="entry name" value="ROK_glcA_fam"/>
    <property type="match status" value="1"/>
</dbReference>
<dbReference type="InterPro" id="IPR043129">
    <property type="entry name" value="ATPase_NBD"/>
</dbReference>
<reference evidence="9 10" key="1">
    <citation type="submission" date="2016-10" db="EMBL/GenBank/DDBJ databases">
        <title>The whole genome sequencing and assembly of Bacillus simplex DSM 1321 strain.</title>
        <authorList>
            <person name="Park M.-K."/>
            <person name="Lee Y.-J."/>
            <person name="Yi H."/>
            <person name="Bahn Y.-S."/>
            <person name="Kim J.F."/>
            <person name="Lee D.-W."/>
        </authorList>
    </citation>
    <scope>NUCLEOTIDE SEQUENCE [LARGE SCALE GENOMIC DNA]</scope>
    <source>
        <strain evidence="9 10">DSM 1321</strain>
    </source>
</reference>
<dbReference type="EMBL" id="CP017704">
    <property type="protein sequence ID" value="ASS93064.1"/>
    <property type="molecule type" value="Genomic_DNA"/>
</dbReference>
<dbReference type="GO" id="GO:0005524">
    <property type="term" value="F:ATP binding"/>
    <property type="evidence" value="ECO:0007669"/>
    <property type="project" value="UniProtKB-KW"/>
</dbReference>
<sequence length="332" mass="34964">MDEKWLVGADIGGTTIKMAFINQNGEIIYKWEIPTNINEKGKNIPKEMAKSIDQTLSELGQEKQKLIGIGVGAPGPVNLGNGSIDVAVNLGWNNFPLKDLLEMGTSLPVIVDNDANAAAIGEMWKGAGQGSNDLLCITLGTGVGGGIISNGQIVHGINGAGGEIGHITSLVEDGAPCNCGKTGCIETIASATGIVRLAIEELSFTETPSRLRDFYNEHQILSSELVFEVANEGDELANRVIGKVTLYLGLALAHLANGLNPEKIIIGGGVSKAGDALLVPLKEQFTRFAFPRVLQGVELANATLGNDAGIMGGAWLVKKRLLNRNGNTPLYL</sequence>
<keyword evidence="4" id="KW-0808">Transferase</keyword>
<organism evidence="9 10">
    <name type="scientific">Peribacillus simplex NBRC 15720 = DSM 1321</name>
    <dbReference type="NCBI Taxonomy" id="1349754"/>
    <lineage>
        <taxon>Bacteria</taxon>
        <taxon>Bacillati</taxon>
        <taxon>Bacillota</taxon>
        <taxon>Bacilli</taxon>
        <taxon>Bacillales</taxon>
        <taxon>Bacillaceae</taxon>
        <taxon>Peribacillus</taxon>
    </lineage>
</organism>
<comment type="similarity">
    <text evidence="1">Belongs to the ROK (NagC/XylR) family.</text>
</comment>
<dbReference type="AlphaFoldDB" id="A0A223ECT8"/>
<keyword evidence="5" id="KW-0547">Nucleotide-binding</keyword>
<dbReference type="EC" id="2.7.1.2" evidence="2"/>
<dbReference type="SUPFAM" id="SSF53067">
    <property type="entry name" value="Actin-like ATPase domain"/>
    <property type="match status" value="1"/>
</dbReference>
<evidence type="ECO:0000256" key="1">
    <source>
        <dbReference type="ARBA" id="ARBA00006479"/>
    </source>
</evidence>
<evidence type="ECO:0000256" key="2">
    <source>
        <dbReference type="ARBA" id="ARBA00012323"/>
    </source>
</evidence>
<dbReference type="OrthoDB" id="9810372at2"/>
<name>A0A223ECT8_9BACI</name>
<evidence type="ECO:0000313" key="9">
    <source>
        <dbReference type="EMBL" id="ASS93064.1"/>
    </source>
</evidence>
<dbReference type="Proteomes" id="UP000214618">
    <property type="component" value="Chromosome"/>
</dbReference>
<evidence type="ECO:0000256" key="8">
    <source>
        <dbReference type="ARBA" id="ARBA00032386"/>
    </source>
</evidence>
<dbReference type="InterPro" id="IPR049874">
    <property type="entry name" value="ROK_cs"/>
</dbReference>
<dbReference type="PANTHER" id="PTHR18964:SF149">
    <property type="entry name" value="BIFUNCTIONAL UDP-N-ACETYLGLUCOSAMINE 2-EPIMERASE_N-ACETYLMANNOSAMINE KINASE"/>
    <property type="match status" value="1"/>
</dbReference>
<evidence type="ECO:0000256" key="7">
    <source>
        <dbReference type="ARBA" id="ARBA00022840"/>
    </source>
</evidence>
<evidence type="ECO:0000256" key="4">
    <source>
        <dbReference type="ARBA" id="ARBA00022679"/>
    </source>
</evidence>
<dbReference type="PANTHER" id="PTHR18964">
    <property type="entry name" value="ROK (REPRESSOR, ORF, KINASE) FAMILY"/>
    <property type="match status" value="1"/>
</dbReference>
<protein>
    <recommendedName>
        <fullName evidence="3">Glucokinase</fullName>
        <ecNumber evidence="2">2.7.1.2</ecNumber>
    </recommendedName>
    <alternativeName>
        <fullName evidence="8">Glucose kinase</fullName>
    </alternativeName>
</protein>
<evidence type="ECO:0000256" key="3">
    <source>
        <dbReference type="ARBA" id="ARBA00014701"/>
    </source>
</evidence>
<dbReference type="RefSeq" id="WP_063234586.1">
    <property type="nucleotide sequence ID" value="NZ_BCVO01000016.1"/>
</dbReference>
<dbReference type="GO" id="GO:0005737">
    <property type="term" value="C:cytoplasm"/>
    <property type="evidence" value="ECO:0007669"/>
    <property type="project" value="InterPro"/>
</dbReference>
<dbReference type="PROSITE" id="PS01125">
    <property type="entry name" value="ROK"/>
    <property type="match status" value="1"/>
</dbReference>
<dbReference type="GO" id="GO:0004340">
    <property type="term" value="F:glucokinase activity"/>
    <property type="evidence" value="ECO:0007669"/>
    <property type="project" value="UniProtKB-EC"/>
</dbReference>
<evidence type="ECO:0000256" key="5">
    <source>
        <dbReference type="ARBA" id="ARBA00022741"/>
    </source>
</evidence>
<dbReference type="InterPro" id="IPR004654">
    <property type="entry name" value="ROK_glcA"/>
</dbReference>
<dbReference type="GeneID" id="56471743"/>
<evidence type="ECO:0000256" key="6">
    <source>
        <dbReference type="ARBA" id="ARBA00022777"/>
    </source>
</evidence>
<dbReference type="CDD" id="cd24062">
    <property type="entry name" value="ASKHA_NBD_ROK_BsGLK-like"/>
    <property type="match status" value="1"/>
</dbReference>
<gene>
    <name evidence="9" type="ORF">BS1321_03255</name>
</gene>
<dbReference type="Pfam" id="PF00480">
    <property type="entry name" value="ROK"/>
    <property type="match status" value="1"/>
</dbReference>
<evidence type="ECO:0000313" key="10">
    <source>
        <dbReference type="Proteomes" id="UP000214618"/>
    </source>
</evidence>